<feature type="domain" description="Acetyl xylan esterase" evidence="3">
    <location>
        <begin position="127"/>
        <end position="421"/>
    </location>
</feature>
<organism evidence="4 5">
    <name type="scientific">Bacteroides salyersiae</name>
    <dbReference type="NCBI Taxonomy" id="291644"/>
    <lineage>
        <taxon>Bacteria</taxon>
        <taxon>Pseudomonadati</taxon>
        <taxon>Bacteroidota</taxon>
        <taxon>Bacteroidia</taxon>
        <taxon>Bacteroidales</taxon>
        <taxon>Bacteroidaceae</taxon>
        <taxon>Bacteroides</taxon>
    </lineage>
</organism>
<sequence length="431" mass="49052">MKKLNILFLFICYSWGCIAQPMKQMIQVSVVPNSENWLYKLGKDAVFTVTVTKNGIPMKGIKIRYELSQDMLEPFKQKELLLKDGITTINAGTLRKAGFLRCRAFVTIKGNTYEGRGTAGYEPHTLLPTTEMPADFQLFWEQAKAGNKEIAMNPCLRLLPEKCTSKVDVYELSVQSFQRGSRMFGILCIPKTEKKCPALLRLPGAGVRPYEGHIAEAEKGYITLDIGIHGIPVTMPASVYHNLRSGSLDKYWNFNWEDRDMVYYKRVYLGCIRMIDYIYSMQEFNGDLIVYGGSQGGALSLITAALDNRVTGCVVFFPALADLNGYLHGRAGGWPHYFKDKHINDPIIRKKEQVMAYYDVTNFARILNKPVFFSFGYNDMVCPPTTSYAVYNSISSPKTFIPAPETEHYNYPELWEEAWKWGEELLKAPKK</sequence>
<dbReference type="InterPro" id="IPR008391">
    <property type="entry name" value="AXE1_dom"/>
</dbReference>
<feature type="active site" description="Charge relay system" evidence="1">
    <location>
        <position position="408"/>
    </location>
</feature>
<dbReference type="GO" id="GO:0052689">
    <property type="term" value="F:carboxylic ester hydrolase activity"/>
    <property type="evidence" value="ECO:0007669"/>
    <property type="project" value="TreeGrafter"/>
</dbReference>
<dbReference type="SUPFAM" id="SSF53474">
    <property type="entry name" value="alpha/beta-Hydrolases"/>
    <property type="match status" value="1"/>
</dbReference>
<name>A0A7J4XID7_9BACE</name>
<comment type="caution">
    <text evidence="4">The sequence shown here is derived from an EMBL/GenBank/DDBJ whole genome shotgun (WGS) entry which is preliminary data.</text>
</comment>
<keyword evidence="2" id="KW-0732">Signal</keyword>
<feature type="chain" id="PRO_5029756458" evidence="2">
    <location>
        <begin position="20"/>
        <end position="431"/>
    </location>
</feature>
<protein>
    <submittedName>
        <fullName evidence="4">Acetylxylan esterase</fullName>
    </submittedName>
</protein>
<evidence type="ECO:0000313" key="4">
    <source>
        <dbReference type="EMBL" id="KAA3765119.1"/>
    </source>
</evidence>
<evidence type="ECO:0000256" key="1">
    <source>
        <dbReference type="PIRSR" id="PIRSR639069-1"/>
    </source>
</evidence>
<gene>
    <name evidence="4" type="ORF">F3F73_11095</name>
</gene>
<dbReference type="RefSeq" id="WP_130059137.1">
    <property type="nucleotide sequence ID" value="NZ_JADNPJ010000006.1"/>
</dbReference>
<dbReference type="PANTHER" id="PTHR40111:SF1">
    <property type="entry name" value="CEPHALOSPORIN-C DEACETYLASE"/>
    <property type="match status" value="1"/>
</dbReference>
<dbReference type="InterPro" id="IPR039069">
    <property type="entry name" value="CE7"/>
</dbReference>
<feature type="signal peptide" evidence="2">
    <location>
        <begin position="1"/>
        <end position="19"/>
    </location>
</feature>
<evidence type="ECO:0000313" key="5">
    <source>
        <dbReference type="Proteomes" id="UP000422221"/>
    </source>
</evidence>
<proteinExistence type="predicted"/>
<dbReference type="PANTHER" id="PTHR40111">
    <property type="entry name" value="CEPHALOSPORIN-C DEACETYLASE"/>
    <property type="match status" value="1"/>
</dbReference>
<evidence type="ECO:0000259" key="3">
    <source>
        <dbReference type="Pfam" id="PF05448"/>
    </source>
</evidence>
<dbReference type="AlphaFoldDB" id="A0A7J4XID7"/>
<dbReference type="Gene3D" id="3.40.50.1820">
    <property type="entry name" value="alpha/beta hydrolase"/>
    <property type="match status" value="1"/>
</dbReference>
<dbReference type="EMBL" id="VWMK01000010">
    <property type="protein sequence ID" value="KAA3765119.1"/>
    <property type="molecule type" value="Genomic_DNA"/>
</dbReference>
<feature type="active site" description="Nucleophile" evidence="1">
    <location>
        <position position="294"/>
    </location>
</feature>
<evidence type="ECO:0000256" key="2">
    <source>
        <dbReference type="SAM" id="SignalP"/>
    </source>
</evidence>
<dbReference type="GO" id="GO:0005976">
    <property type="term" value="P:polysaccharide metabolic process"/>
    <property type="evidence" value="ECO:0007669"/>
    <property type="project" value="TreeGrafter"/>
</dbReference>
<reference evidence="4 5" key="1">
    <citation type="journal article" date="2019" name="Nat. Med.">
        <title>A library of human gut bacterial isolates paired with longitudinal multiomics data enables mechanistic microbiome research.</title>
        <authorList>
            <person name="Poyet M."/>
            <person name="Groussin M."/>
            <person name="Gibbons S.M."/>
            <person name="Avila-Pacheco J."/>
            <person name="Jiang X."/>
            <person name="Kearney S.M."/>
            <person name="Perrotta A.R."/>
            <person name="Berdy B."/>
            <person name="Zhao S."/>
            <person name="Lieberman T.D."/>
            <person name="Swanson P.K."/>
            <person name="Smith M."/>
            <person name="Roesemann S."/>
            <person name="Alexander J.E."/>
            <person name="Rich S.A."/>
            <person name="Livny J."/>
            <person name="Vlamakis H."/>
            <person name="Clish C."/>
            <person name="Bullock K."/>
            <person name="Deik A."/>
            <person name="Scott J."/>
            <person name="Pierce K.A."/>
            <person name="Xavier R.J."/>
            <person name="Alm E.J."/>
        </authorList>
    </citation>
    <scope>NUCLEOTIDE SEQUENCE [LARGE SCALE GENOMIC DNA]</scope>
    <source>
        <strain evidence="4 5">BIOML-A10</strain>
    </source>
</reference>
<dbReference type="InterPro" id="IPR029058">
    <property type="entry name" value="AB_hydrolase_fold"/>
</dbReference>
<dbReference type="Pfam" id="PF05448">
    <property type="entry name" value="AXE1"/>
    <property type="match status" value="1"/>
</dbReference>
<feature type="active site" description="Charge relay system" evidence="1">
    <location>
        <position position="379"/>
    </location>
</feature>
<dbReference type="Proteomes" id="UP000422221">
    <property type="component" value="Unassembled WGS sequence"/>
</dbReference>
<accession>A0A7J4XID7</accession>